<organism evidence="3 4">
    <name type="scientific">Penaeus vannamei</name>
    <name type="common">Whiteleg shrimp</name>
    <name type="synonym">Litopenaeus vannamei</name>
    <dbReference type="NCBI Taxonomy" id="6689"/>
    <lineage>
        <taxon>Eukaryota</taxon>
        <taxon>Metazoa</taxon>
        <taxon>Ecdysozoa</taxon>
        <taxon>Arthropoda</taxon>
        <taxon>Crustacea</taxon>
        <taxon>Multicrustacea</taxon>
        <taxon>Malacostraca</taxon>
        <taxon>Eumalacostraca</taxon>
        <taxon>Eucarida</taxon>
        <taxon>Decapoda</taxon>
        <taxon>Dendrobranchiata</taxon>
        <taxon>Penaeoidea</taxon>
        <taxon>Penaeidae</taxon>
        <taxon>Penaeus</taxon>
    </lineage>
</organism>
<feature type="region of interest" description="Disordered" evidence="1">
    <location>
        <begin position="154"/>
        <end position="185"/>
    </location>
</feature>
<evidence type="ECO:0000313" key="3">
    <source>
        <dbReference type="EMBL" id="ROT81119.1"/>
    </source>
</evidence>
<comment type="caution">
    <text evidence="3">The sequence shown here is derived from an EMBL/GenBank/DDBJ whole genome shotgun (WGS) entry which is preliminary data.</text>
</comment>
<feature type="region of interest" description="Disordered" evidence="1">
    <location>
        <begin position="202"/>
        <end position="224"/>
    </location>
</feature>
<dbReference type="AlphaFoldDB" id="A0A423TXD2"/>
<feature type="compositionally biased region" description="Pro residues" evidence="1">
    <location>
        <begin position="205"/>
        <end position="220"/>
    </location>
</feature>
<feature type="compositionally biased region" description="Polar residues" evidence="1">
    <location>
        <begin position="155"/>
        <end position="164"/>
    </location>
</feature>
<sequence>MTEYIRVAYSLAPKRTFCPPSETAFREERGRAVVAAEIALDWIQSCGPRAGRSKSESRSPSLGAGSLSAHATVTKASDGDASSKSGRTRAAFSDGATNATAIDAREPRMTVNKPPALATYAPPLESGRRGVTDYSGLRAGVANLYRNAALASMPGVNTGTESKTPPSSPGALSPRPPRAPPLLDFPLYPLKKEEEELHYPRPYILQPPSPNTPASHPPSGPHSRHAYAHRLRLNERSRLRNVVEVLPGTIISPFLPRWAGRNLSQRQKAPSVTHTCIHTHTSLPRSLVIKGFRSDANLFINTDNDRLYRGRFERLLFFLTILIIIFTILINTIPPKCQKEDQASTGGGGEWQHLAPWHYRPLKRSRVYGGR</sequence>
<keyword evidence="4" id="KW-1185">Reference proteome</keyword>
<keyword evidence="2" id="KW-0472">Membrane</keyword>
<proteinExistence type="predicted"/>
<feature type="transmembrane region" description="Helical" evidence="2">
    <location>
        <begin position="315"/>
        <end position="333"/>
    </location>
</feature>
<evidence type="ECO:0000313" key="4">
    <source>
        <dbReference type="Proteomes" id="UP000283509"/>
    </source>
</evidence>
<protein>
    <submittedName>
        <fullName evidence="3">Uncharacterized protein</fullName>
    </submittedName>
</protein>
<dbReference type="EMBL" id="QCYY01001016">
    <property type="protein sequence ID" value="ROT81119.1"/>
    <property type="molecule type" value="Genomic_DNA"/>
</dbReference>
<name>A0A423TXD2_PENVA</name>
<evidence type="ECO:0000256" key="2">
    <source>
        <dbReference type="SAM" id="Phobius"/>
    </source>
</evidence>
<reference evidence="3 4" key="2">
    <citation type="submission" date="2019-01" db="EMBL/GenBank/DDBJ databases">
        <title>The decoding of complex shrimp genome reveals the adaptation for benthos swimmer, frequently molting mechanism and breeding impact on genome.</title>
        <authorList>
            <person name="Sun Y."/>
            <person name="Gao Y."/>
            <person name="Yu Y."/>
        </authorList>
    </citation>
    <scope>NUCLEOTIDE SEQUENCE [LARGE SCALE GENOMIC DNA]</scope>
    <source>
        <tissue evidence="3">Muscle</tissue>
    </source>
</reference>
<feature type="region of interest" description="Disordered" evidence="1">
    <location>
        <begin position="47"/>
        <end position="130"/>
    </location>
</feature>
<accession>A0A423TXD2</accession>
<reference evidence="3 4" key="1">
    <citation type="submission" date="2018-04" db="EMBL/GenBank/DDBJ databases">
        <authorList>
            <person name="Zhang X."/>
            <person name="Yuan J."/>
            <person name="Li F."/>
            <person name="Xiang J."/>
        </authorList>
    </citation>
    <scope>NUCLEOTIDE SEQUENCE [LARGE SCALE GENOMIC DNA]</scope>
    <source>
        <tissue evidence="3">Muscle</tissue>
    </source>
</reference>
<evidence type="ECO:0000256" key="1">
    <source>
        <dbReference type="SAM" id="MobiDB-lite"/>
    </source>
</evidence>
<gene>
    <name evidence="3" type="ORF">C7M84_000140</name>
</gene>
<feature type="compositionally biased region" description="Polar residues" evidence="1">
    <location>
        <begin position="69"/>
        <end position="85"/>
    </location>
</feature>
<dbReference type="Proteomes" id="UP000283509">
    <property type="component" value="Unassembled WGS sequence"/>
</dbReference>
<keyword evidence="2" id="KW-0812">Transmembrane</keyword>
<keyword evidence="2" id="KW-1133">Transmembrane helix</keyword>